<sequence length="161" mass="18464">MIIIKLLYKKLKANSPSTVLFLTGLCLSLSILTLLSRHCPVSSHIALILYLIFFISWKFFIRKDHDTALLDLLGANHYQQAFFITGVLGLLTTLAFIIILLAHAVLYIWLPFSFSYWTRLFLMIITAGVTWFSSFLIIAGFWHKKPVYLCNKLYTGLSSLR</sequence>
<dbReference type="EMBL" id="NSIT01000138">
    <property type="protein sequence ID" value="PJE78709.1"/>
    <property type="molecule type" value="Genomic_DNA"/>
</dbReference>
<proteinExistence type="predicted"/>
<feature type="transmembrane region" description="Helical" evidence="1">
    <location>
        <begin position="116"/>
        <end position="142"/>
    </location>
</feature>
<keyword evidence="1" id="KW-0812">Transmembrane</keyword>
<organism evidence="2">
    <name type="scientific">invertebrate metagenome</name>
    <dbReference type="NCBI Taxonomy" id="1711999"/>
    <lineage>
        <taxon>unclassified sequences</taxon>
        <taxon>metagenomes</taxon>
        <taxon>organismal metagenomes</taxon>
    </lineage>
</organism>
<evidence type="ECO:0000256" key="1">
    <source>
        <dbReference type="SAM" id="Phobius"/>
    </source>
</evidence>
<keyword evidence="1" id="KW-0472">Membrane</keyword>
<keyword evidence="1" id="KW-1133">Transmembrane helix</keyword>
<protein>
    <submittedName>
        <fullName evidence="2">Uncharacterized protein</fullName>
    </submittedName>
</protein>
<feature type="transmembrane region" description="Helical" evidence="1">
    <location>
        <begin position="18"/>
        <end position="35"/>
    </location>
</feature>
<evidence type="ECO:0000313" key="2">
    <source>
        <dbReference type="EMBL" id="PJE78709.1"/>
    </source>
</evidence>
<feature type="transmembrane region" description="Helical" evidence="1">
    <location>
        <begin position="41"/>
        <end position="60"/>
    </location>
</feature>
<reference evidence="2" key="1">
    <citation type="journal article" date="2017" name="Appl. Environ. Microbiol.">
        <title>Molecular characterization of an Endozoicomonas-like organism causing infection in king scallop Pecten maximus L.</title>
        <authorList>
            <person name="Cano I."/>
            <person name="van Aerle R."/>
            <person name="Ross S."/>
            <person name="Verner-Jeffreys D.W."/>
            <person name="Paley R.K."/>
            <person name="Rimmer G."/>
            <person name="Ryder D."/>
            <person name="Hooper P."/>
            <person name="Stone D."/>
            <person name="Feist S.W."/>
        </authorList>
    </citation>
    <scope>NUCLEOTIDE SEQUENCE</scope>
</reference>
<dbReference type="AlphaFoldDB" id="A0A2H9T680"/>
<name>A0A2H9T680_9ZZZZ</name>
<comment type="caution">
    <text evidence="2">The sequence shown here is derived from an EMBL/GenBank/DDBJ whole genome shotgun (WGS) entry which is preliminary data.</text>
</comment>
<accession>A0A2H9T680</accession>
<gene>
    <name evidence="2" type="ORF">CI610_02344</name>
</gene>
<feature type="transmembrane region" description="Helical" evidence="1">
    <location>
        <begin position="81"/>
        <end position="110"/>
    </location>
</feature>